<reference evidence="7" key="1">
    <citation type="journal article" date="2015" name="Nature">
        <title>Complex archaea that bridge the gap between prokaryotes and eukaryotes.</title>
        <authorList>
            <person name="Spang A."/>
            <person name="Saw J.H."/>
            <person name="Jorgensen S.L."/>
            <person name="Zaremba-Niedzwiedzka K."/>
            <person name="Martijn J."/>
            <person name="Lind A.E."/>
            <person name="van Eijk R."/>
            <person name="Schleper C."/>
            <person name="Guy L."/>
            <person name="Ettema T.J."/>
        </authorList>
    </citation>
    <scope>NUCLEOTIDE SEQUENCE</scope>
</reference>
<keyword evidence="2 5" id="KW-0812">Transmembrane</keyword>
<name>A0A0F9VZU9_9ZZZZ</name>
<feature type="transmembrane region" description="Helical" evidence="5">
    <location>
        <begin position="197"/>
        <end position="214"/>
    </location>
</feature>
<feature type="transmembrane region" description="Helical" evidence="5">
    <location>
        <begin position="165"/>
        <end position="185"/>
    </location>
</feature>
<dbReference type="AlphaFoldDB" id="A0A0F9VZU9"/>
<evidence type="ECO:0000256" key="3">
    <source>
        <dbReference type="ARBA" id="ARBA00022989"/>
    </source>
</evidence>
<feature type="transmembrane region" description="Helical" evidence="5">
    <location>
        <begin position="380"/>
        <end position="397"/>
    </location>
</feature>
<keyword evidence="4 5" id="KW-0472">Membrane</keyword>
<organism evidence="7">
    <name type="scientific">marine sediment metagenome</name>
    <dbReference type="NCBI Taxonomy" id="412755"/>
    <lineage>
        <taxon>unclassified sequences</taxon>
        <taxon>metagenomes</taxon>
        <taxon>ecological metagenomes</taxon>
    </lineage>
</organism>
<evidence type="ECO:0000256" key="1">
    <source>
        <dbReference type="ARBA" id="ARBA00004141"/>
    </source>
</evidence>
<keyword evidence="3 5" id="KW-1133">Transmembrane helix</keyword>
<feature type="transmembrane region" description="Helical" evidence="5">
    <location>
        <begin position="12"/>
        <end position="31"/>
    </location>
</feature>
<evidence type="ECO:0000256" key="2">
    <source>
        <dbReference type="ARBA" id="ARBA00022692"/>
    </source>
</evidence>
<sequence length="421" mass="45872">MALNWTKALEGLRNIGILLYGLAAALAYLPIFDSPFYTPYELSNYARFTGISISLSDITFVFALVLTLFTTIILDLTKVLLTKQQTLILVAILFPLGVSIGNNPELATLARVLRLVIYTTLPLLLLNNKKDLRMFALGYISLTVPQLAAVLGQRLDGAQMIGLTLNPNLVASYGLTSLIIWIYAWFPANYRTKSIKVIILQILPVILASFLIVLPVSRGSIIAVLSLLIVLVVIYRGGLTRFTLILQVAGPALVVVIIVITTGPRLDHLIRSHSFEEATLIGKVDSFTSGRVSSTQRHIDKITEDGVWTKGYGAGRYTEATGKAPPNNLYLTTIGELGVILAILYLSAFIALVILRPQLILPLAILGLVSYLTHSAEGTLITYTLIGVAIASLTYITETSSTIVKHIHKETKVPTSQESTI</sequence>
<accession>A0A0F9VZU9</accession>
<feature type="transmembrane region" description="Helical" evidence="5">
    <location>
        <begin position="244"/>
        <end position="263"/>
    </location>
</feature>
<evidence type="ECO:0000259" key="6">
    <source>
        <dbReference type="Pfam" id="PF04932"/>
    </source>
</evidence>
<gene>
    <name evidence="7" type="ORF">LCGC14_0422180</name>
</gene>
<feature type="transmembrane region" description="Helical" evidence="5">
    <location>
        <begin position="51"/>
        <end position="74"/>
    </location>
</feature>
<comment type="caution">
    <text evidence="7">The sequence shown here is derived from an EMBL/GenBank/DDBJ whole genome shotgun (WGS) entry which is preliminary data.</text>
</comment>
<feature type="transmembrane region" description="Helical" evidence="5">
    <location>
        <begin position="134"/>
        <end position="153"/>
    </location>
</feature>
<feature type="transmembrane region" description="Helical" evidence="5">
    <location>
        <begin position="86"/>
        <end position="102"/>
    </location>
</feature>
<evidence type="ECO:0000256" key="4">
    <source>
        <dbReference type="ARBA" id="ARBA00023136"/>
    </source>
</evidence>
<feature type="transmembrane region" description="Helical" evidence="5">
    <location>
        <begin position="329"/>
        <end position="352"/>
    </location>
</feature>
<protein>
    <recommendedName>
        <fullName evidence="6">O-antigen ligase-related domain-containing protein</fullName>
    </recommendedName>
</protein>
<dbReference type="EMBL" id="LAZR01000386">
    <property type="protein sequence ID" value="KKN71308.1"/>
    <property type="molecule type" value="Genomic_DNA"/>
</dbReference>
<comment type="subcellular location">
    <subcellularLocation>
        <location evidence="1">Membrane</location>
        <topology evidence="1">Multi-pass membrane protein</topology>
    </subcellularLocation>
</comment>
<evidence type="ECO:0000256" key="5">
    <source>
        <dbReference type="SAM" id="Phobius"/>
    </source>
</evidence>
<dbReference type="Pfam" id="PF04932">
    <property type="entry name" value="Wzy_C"/>
    <property type="match status" value="1"/>
</dbReference>
<dbReference type="GO" id="GO:0016020">
    <property type="term" value="C:membrane"/>
    <property type="evidence" value="ECO:0007669"/>
    <property type="project" value="UniProtKB-SubCell"/>
</dbReference>
<dbReference type="InterPro" id="IPR007016">
    <property type="entry name" value="O-antigen_ligase-rel_domated"/>
</dbReference>
<feature type="domain" description="O-antigen ligase-related" evidence="6">
    <location>
        <begin position="205"/>
        <end position="346"/>
    </location>
</feature>
<evidence type="ECO:0000313" key="7">
    <source>
        <dbReference type="EMBL" id="KKN71308.1"/>
    </source>
</evidence>
<proteinExistence type="predicted"/>
<feature type="transmembrane region" description="Helical" evidence="5">
    <location>
        <begin position="220"/>
        <end position="237"/>
    </location>
</feature>